<comment type="caution">
    <text evidence="1">The sequence shown here is derived from an EMBL/GenBank/DDBJ whole genome shotgun (WGS) entry which is preliminary data.</text>
</comment>
<name>A0A818ZBY8_9BILA</name>
<organism evidence="1 2">
    <name type="scientific">Adineta steineri</name>
    <dbReference type="NCBI Taxonomy" id="433720"/>
    <lineage>
        <taxon>Eukaryota</taxon>
        <taxon>Metazoa</taxon>
        <taxon>Spiralia</taxon>
        <taxon>Gnathifera</taxon>
        <taxon>Rotifera</taxon>
        <taxon>Eurotatoria</taxon>
        <taxon>Bdelloidea</taxon>
        <taxon>Adinetida</taxon>
        <taxon>Adinetidae</taxon>
        <taxon>Adineta</taxon>
    </lineage>
</organism>
<reference evidence="1" key="1">
    <citation type="submission" date="2021-02" db="EMBL/GenBank/DDBJ databases">
        <authorList>
            <person name="Nowell W R."/>
        </authorList>
    </citation>
    <scope>NUCLEOTIDE SEQUENCE</scope>
</reference>
<proteinExistence type="predicted"/>
<sequence length="42" mass="4904">PDLQNVCNDIETTCRNTEDDQPTPTAIIHHHHYLPQPTRIRI</sequence>
<accession>A0A818ZBY8</accession>
<feature type="non-terminal residue" evidence="1">
    <location>
        <position position="1"/>
    </location>
</feature>
<evidence type="ECO:0000313" key="1">
    <source>
        <dbReference type="EMBL" id="CAF3762722.1"/>
    </source>
</evidence>
<evidence type="ECO:0000313" key="2">
    <source>
        <dbReference type="Proteomes" id="UP000663844"/>
    </source>
</evidence>
<dbReference type="AlphaFoldDB" id="A0A818ZBY8"/>
<protein>
    <submittedName>
        <fullName evidence="1">Uncharacterized protein</fullName>
    </submittedName>
</protein>
<gene>
    <name evidence="1" type="ORF">OXD698_LOCUS16116</name>
</gene>
<dbReference type="EMBL" id="CAJOAZ010001090">
    <property type="protein sequence ID" value="CAF3762722.1"/>
    <property type="molecule type" value="Genomic_DNA"/>
</dbReference>
<dbReference type="Proteomes" id="UP000663844">
    <property type="component" value="Unassembled WGS sequence"/>
</dbReference>